<sequence length="752" mass="84930">MPVSEPKIEEKKEPEKPKIPETPAKPANKINNEDLLQIMKEILSPPPLEKPNLPPPAGGGPPPPPAGGPRGPPPPPGGPRGPPPPPSAPRPPAPPGAPAPPGPPPPPGAPLPPGAPAKGAPPPPISKTVTYVQPNITTIDRNLFNKTIFFNKIKEVSISPFAETDIKTTFQKKAVAPKEAKKKEAAPEKPQVNEEIQLQNQRVMDIEIFLKQNPVDITLLKNTLEEYQLPENCMKLLSYRVKLVEENSKVSLKSKKESVGTETKKYNVELINFLAEFREKNKERKAQNFKFCDNLIKLFENTGNQAEYIDSLVSILTGKIKFGKTRANLTKKQTKVKVWVNAEDEDNIDKIQLNFGKTTGQFKEIIKTAVNKYLNGAEPETFLKLLESVCEIYTESLQINNDMYKQLSTKFSMEEKNAMDRSREKELCDAFIKLEETRAPFERKLNSLPRSQQVIVTLWGIQRLQQKFQILCLYEDITQAFLSASVKADSIISFIKTLETEEFSNFLGIILTLFKSLGKGVNGFYLSTLNKLKDTKSPSTDSTLLIEIVKLLMKERPEIVNYMEEAWKLSQGFGQGVHDELLSVLHIFPELLDAFILIDAELQSCENEEQKSRLKKFFTQVAHYTKSINSKRVSLISIITTFGSEKGDEGANEELKKINQNWTRFNFIISADLIKQRMTEDTNTYCFLKNIVTFLADFKKTKGLVEEREQLRKIQERRAQKNTKTPYPVEGLNSARKMTLKKYSRIELKPKV</sequence>
<evidence type="ECO:0008006" key="3">
    <source>
        <dbReference type="Google" id="ProtNLM"/>
    </source>
</evidence>
<feature type="compositionally biased region" description="Pro residues" evidence="1">
    <location>
        <begin position="44"/>
        <end position="125"/>
    </location>
</feature>
<organism evidence="2">
    <name type="scientific">Arcella intermedia</name>
    <dbReference type="NCBI Taxonomy" id="1963864"/>
    <lineage>
        <taxon>Eukaryota</taxon>
        <taxon>Amoebozoa</taxon>
        <taxon>Tubulinea</taxon>
        <taxon>Elardia</taxon>
        <taxon>Arcellinida</taxon>
        <taxon>Sphaerothecina</taxon>
        <taxon>Arcellidae</taxon>
        <taxon>Arcella</taxon>
    </lineage>
</organism>
<reference evidence="2" key="1">
    <citation type="journal article" date="2020" name="J. Eukaryot. Microbiol.">
        <title>De novo Sequencing, Assembly and Annotation of the Transcriptome for the Free-Living Testate Amoeba Arcella intermedia.</title>
        <authorList>
            <person name="Ribeiro G.M."/>
            <person name="Porfirio-Sousa A.L."/>
            <person name="Maurer-Alcala X.X."/>
            <person name="Katz L.A."/>
            <person name="Lahr D.J.G."/>
        </authorList>
    </citation>
    <scope>NUCLEOTIDE SEQUENCE</scope>
</reference>
<dbReference type="Gene3D" id="1.20.58.2220">
    <property type="entry name" value="Formin, FH2 domain"/>
    <property type="match status" value="1"/>
</dbReference>
<dbReference type="PANTHER" id="PTHR45691:SF6">
    <property type="entry name" value="PROTEIN DIAPHANOUS"/>
    <property type="match status" value="1"/>
</dbReference>
<dbReference type="SUPFAM" id="SSF101447">
    <property type="entry name" value="Formin homology 2 domain (FH2 domain)"/>
    <property type="match status" value="1"/>
</dbReference>
<feature type="region of interest" description="Disordered" evidence="1">
    <location>
        <begin position="1"/>
        <end position="126"/>
    </location>
</feature>
<dbReference type="GO" id="GO:0030041">
    <property type="term" value="P:actin filament polymerization"/>
    <property type="evidence" value="ECO:0007669"/>
    <property type="project" value="TreeGrafter"/>
</dbReference>
<dbReference type="InterPro" id="IPR042201">
    <property type="entry name" value="FH2_Formin_sf"/>
</dbReference>
<dbReference type="AlphaFoldDB" id="A0A6B2KYS7"/>
<evidence type="ECO:0000313" key="2">
    <source>
        <dbReference type="EMBL" id="NDV29748.1"/>
    </source>
</evidence>
<feature type="compositionally biased region" description="Basic and acidic residues" evidence="1">
    <location>
        <begin position="1"/>
        <end position="19"/>
    </location>
</feature>
<dbReference type="EMBL" id="GIBP01000779">
    <property type="protein sequence ID" value="NDV29748.1"/>
    <property type="molecule type" value="Transcribed_RNA"/>
</dbReference>
<protein>
    <recommendedName>
        <fullName evidence="3">FH2 domain-containing protein</fullName>
    </recommendedName>
</protein>
<evidence type="ECO:0000256" key="1">
    <source>
        <dbReference type="SAM" id="MobiDB-lite"/>
    </source>
</evidence>
<accession>A0A6B2KYS7</accession>
<dbReference type="InterPro" id="IPR051412">
    <property type="entry name" value="Formin_Homology_Diaphanous_sf"/>
</dbReference>
<dbReference type="PANTHER" id="PTHR45691">
    <property type="entry name" value="PROTEIN DIAPHANOUS"/>
    <property type="match status" value="1"/>
</dbReference>
<dbReference type="GO" id="GO:0005884">
    <property type="term" value="C:actin filament"/>
    <property type="evidence" value="ECO:0007669"/>
    <property type="project" value="TreeGrafter"/>
</dbReference>
<dbReference type="SUPFAM" id="SSF81995">
    <property type="entry name" value="beta-sandwich domain of Sec23/24"/>
    <property type="match status" value="1"/>
</dbReference>
<name>A0A6B2KYS7_9EUKA</name>
<proteinExistence type="predicted"/>